<evidence type="ECO:0000256" key="3">
    <source>
        <dbReference type="RuleBase" id="RU364116"/>
    </source>
</evidence>
<evidence type="ECO:0000256" key="1">
    <source>
        <dbReference type="ARBA" id="ARBA00006100"/>
    </source>
</evidence>
<keyword evidence="3" id="KW-0963">Cytoplasm</keyword>
<keyword evidence="3" id="KW-0408">Iron</keyword>
<name>A0ABV6P7E3_9MICC</name>
<reference evidence="5 6" key="1">
    <citation type="submission" date="2024-09" db="EMBL/GenBank/DDBJ databases">
        <authorList>
            <person name="Sun Q."/>
            <person name="Mori K."/>
        </authorList>
    </citation>
    <scope>NUCLEOTIDE SEQUENCE [LARGE SCALE GENOMIC DNA]</scope>
    <source>
        <strain evidence="5 6">NCAIM B.02604</strain>
    </source>
</reference>
<keyword evidence="3" id="KW-0349">Heme</keyword>
<keyword evidence="3" id="KW-0949">S-adenosyl-L-methionine</keyword>
<dbReference type="Proteomes" id="UP001589862">
    <property type="component" value="Unassembled WGS sequence"/>
</dbReference>
<comment type="similarity">
    <text evidence="1">Belongs to the anaerobic coproporphyrinogen-III oxidase family. HemW subfamily.</text>
</comment>
<keyword evidence="3" id="KW-0004">4Fe-4S</keyword>
<dbReference type="Pfam" id="PF04055">
    <property type="entry name" value="Radical_SAM"/>
    <property type="match status" value="1"/>
</dbReference>
<dbReference type="SUPFAM" id="SSF102114">
    <property type="entry name" value="Radical SAM enzymes"/>
    <property type="match status" value="1"/>
</dbReference>
<comment type="caution">
    <text evidence="5">The sequence shown here is derived from an EMBL/GenBank/DDBJ whole genome shotgun (WGS) entry which is preliminary data.</text>
</comment>
<gene>
    <name evidence="5" type="primary">hemW</name>
    <name evidence="5" type="ORF">ACFFFR_01455</name>
</gene>
<dbReference type="InterPro" id="IPR006638">
    <property type="entry name" value="Elp3/MiaA/NifB-like_rSAM"/>
</dbReference>
<dbReference type="SFLD" id="SFLDG01065">
    <property type="entry name" value="anaerobic_coproporphyrinogen-I"/>
    <property type="match status" value="1"/>
</dbReference>
<dbReference type="NCBIfam" id="TIGR00539">
    <property type="entry name" value="hemN_rel"/>
    <property type="match status" value="1"/>
</dbReference>
<dbReference type="RefSeq" id="WP_377457587.1">
    <property type="nucleotide sequence ID" value="NZ_JBHLUB010000001.1"/>
</dbReference>
<evidence type="ECO:0000256" key="2">
    <source>
        <dbReference type="ARBA" id="ARBA00017228"/>
    </source>
</evidence>
<dbReference type="PANTHER" id="PTHR13932">
    <property type="entry name" value="COPROPORPHYRINIGEN III OXIDASE"/>
    <property type="match status" value="1"/>
</dbReference>
<dbReference type="SFLD" id="SFLDS00029">
    <property type="entry name" value="Radical_SAM"/>
    <property type="match status" value="1"/>
</dbReference>
<evidence type="ECO:0000313" key="5">
    <source>
        <dbReference type="EMBL" id="MFC0581056.1"/>
    </source>
</evidence>
<keyword evidence="3" id="KW-0411">Iron-sulfur</keyword>
<dbReference type="InterPro" id="IPR034505">
    <property type="entry name" value="Coproporphyrinogen-III_oxidase"/>
</dbReference>
<dbReference type="InterPro" id="IPR004559">
    <property type="entry name" value="HemW-like"/>
</dbReference>
<dbReference type="PROSITE" id="PS51918">
    <property type="entry name" value="RADICAL_SAM"/>
    <property type="match status" value="1"/>
</dbReference>
<proteinExistence type="inferred from homology"/>
<dbReference type="Gene3D" id="3.80.30.20">
    <property type="entry name" value="tm_1862 like domain"/>
    <property type="match status" value="1"/>
</dbReference>
<dbReference type="InterPro" id="IPR023404">
    <property type="entry name" value="rSAM_horseshoe"/>
</dbReference>
<keyword evidence="3" id="KW-0479">Metal-binding</keyword>
<comment type="subcellular location">
    <subcellularLocation>
        <location evidence="3">Cytoplasm</location>
    </subcellularLocation>
</comment>
<keyword evidence="6" id="KW-1185">Reference proteome</keyword>
<sequence length="412" mass="45127">MPAHELDGSAIPALDGSLPPQARAEEARTFSAYVHIPFCAVRCGYCDFNTYTAHELGGGADLLNYAQTLLTEVELSQRVMAQTGIPARALSSVFFGGGTPTLLPGADLAKILVALQETFGLEAGAEVTVEANPDTITAELVQTLADAGVNRVSIGMQSAVPHVLEVLDRTHDPARIPDAVELVKAAGLQVSLDLIYGTPGESVADYRHTLELVTALEPDHVSAYALIIEEGTKLAAQMKRGVYPYPNPDDQAEKYELTDQLLNAAGYQWYELSNWARSDDRRSAHNRYYWLNQDWWGYGPGAHGHLGNYRFWNVKHPRAYADRLQAGHSPALGMEIPDEQAQLLEDVLLQTRLVEGMAESRLGLSPQTLAHRCTPLLEQGLIDPAALERGRIVLTLKGRLLADEVVRRLLDF</sequence>
<dbReference type="InterPro" id="IPR007197">
    <property type="entry name" value="rSAM"/>
</dbReference>
<dbReference type="SMART" id="SM00729">
    <property type="entry name" value="Elp3"/>
    <property type="match status" value="1"/>
</dbReference>
<organism evidence="5 6">
    <name type="scientific">Micrococcoides hystricis</name>
    <dbReference type="NCBI Taxonomy" id="1572761"/>
    <lineage>
        <taxon>Bacteria</taxon>
        <taxon>Bacillati</taxon>
        <taxon>Actinomycetota</taxon>
        <taxon>Actinomycetes</taxon>
        <taxon>Micrococcales</taxon>
        <taxon>Micrococcaceae</taxon>
        <taxon>Micrococcoides</taxon>
    </lineage>
</organism>
<keyword evidence="3" id="KW-0143">Chaperone</keyword>
<evidence type="ECO:0000259" key="4">
    <source>
        <dbReference type="PROSITE" id="PS51918"/>
    </source>
</evidence>
<dbReference type="PANTHER" id="PTHR13932:SF5">
    <property type="entry name" value="RADICAL S-ADENOSYL METHIONINE DOMAIN-CONTAINING PROTEIN 1, MITOCHONDRIAL"/>
    <property type="match status" value="1"/>
</dbReference>
<feature type="domain" description="Radical SAM core" evidence="4">
    <location>
        <begin position="24"/>
        <end position="271"/>
    </location>
</feature>
<comment type="function">
    <text evidence="3">Probably acts as a heme chaperone, transferring heme to an unknown acceptor. Binds one molecule of heme per monomer, possibly covalently. Binds 1 [4Fe-4S] cluster. The cluster is coordinated with 3 cysteines and an exchangeable S-adenosyl-L-methionine.</text>
</comment>
<protein>
    <recommendedName>
        <fullName evidence="2 3">Heme chaperone HemW</fullName>
    </recommendedName>
</protein>
<dbReference type="CDD" id="cd01335">
    <property type="entry name" value="Radical_SAM"/>
    <property type="match status" value="1"/>
</dbReference>
<evidence type="ECO:0000313" key="6">
    <source>
        <dbReference type="Proteomes" id="UP001589862"/>
    </source>
</evidence>
<accession>A0ABV6P7E3</accession>
<dbReference type="EMBL" id="JBHLUB010000001">
    <property type="protein sequence ID" value="MFC0581056.1"/>
    <property type="molecule type" value="Genomic_DNA"/>
</dbReference>
<dbReference type="InterPro" id="IPR058240">
    <property type="entry name" value="rSAM_sf"/>
</dbReference>
<dbReference type="SFLD" id="SFLDF00562">
    <property type="entry name" value="HemN-like__clustered_with_heat"/>
    <property type="match status" value="1"/>
</dbReference>